<dbReference type="CDD" id="cd04433">
    <property type="entry name" value="AFD_class_I"/>
    <property type="match status" value="1"/>
</dbReference>
<dbReference type="SUPFAM" id="SSF56801">
    <property type="entry name" value="Acetyl-CoA synthetase-like"/>
    <property type="match status" value="1"/>
</dbReference>
<dbReference type="PROSITE" id="PS00455">
    <property type="entry name" value="AMP_BINDING"/>
    <property type="match status" value="1"/>
</dbReference>
<name>A0AAN7HCQ3_9PEZI</name>
<gene>
    <name evidence="3" type="ORF">C7999DRAFT_16836</name>
</gene>
<dbReference type="PANTHER" id="PTHR43201">
    <property type="entry name" value="ACYL-COA SYNTHETASE"/>
    <property type="match status" value="1"/>
</dbReference>
<dbReference type="InterPro" id="IPR042099">
    <property type="entry name" value="ANL_N_sf"/>
</dbReference>
<organism evidence="3 4">
    <name type="scientific">Corynascus novoguineensis</name>
    <dbReference type="NCBI Taxonomy" id="1126955"/>
    <lineage>
        <taxon>Eukaryota</taxon>
        <taxon>Fungi</taxon>
        <taxon>Dikarya</taxon>
        <taxon>Ascomycota</taxon>
        <taxon>Pezizomycotina</taxon>
        <taxon>Sordariomycetes</taxon>
        <taxon>Sordariomycetidae</taxon>
        <taxon>Sordariales</taxon>
        <taxon>Chaetomiaceae</taxon>
        <taxon>Corynascus</taxon>
    </lineage>
</organism>
<dbReference type="Gene3D" id="3.30.300.30">
    <property type="match status" value="1"/>
</dbReference>
<dbReference type="GO" id="GO:0006631">
    <property type="term" value="P:fatty acid metabolic process"/>
    <property type="evidence" value="ECO:0007669"/>
    <property type="project" value="TreeGrafter"/>
</dbReference>
<feature type="compositionally biased region" description="Polar residues" evidence="1">
    <location>
        <begin position="110"/>
        <end position="133"/>
    </location>
</feature>
<dbReference type="GO" id="GO:0031956">
    <property type="term" value="F:medium-chain fatty acid-CoA ligase activity"/>
    <property type="evidence" value="ECO:0007669"/>
    <property type="project" value="TreeGrafter"/>
</dbReference>
<evidence type="ECO:0000256" key="1">
    <source>
        <dbReference type="SAM" id="MobiDB-lite"/>
    </source>
</evidence>
<proteinExistence type="predicted"/>
<dbReference type="InterPro" id="IPR020845">
    <property type="entry name" value="AMP-binding_CS"/>
</dbReference>
<keyword evidence="4" id="KW-1185">Reference proteome</keyword>
<feature type="region of interest" description="Disordered" evidence="1">
    <location>
        <begin position="99"/>
        <end position="133"/>
    </location>
</feature>
<dbReference type="EMBL" id="MU857718">
    <property type="protein sequence ID" value="KAK4244951.1"/>
    <property type="molecule type" value="Genomic_DNA"/>
</dbReference>
<reference evidence="3" key="2">
    <citation type="submission" date="2023-05" db="EMBL/GenBank/DDBJ databases">
        <authorList>
            <consortium name="Lawrence Berkeley National Laboratory"/>
            <person name="Steindorff A."/>
            <person name="Hensen N."/>
            <person name="Bonometti L."/>
            <person name="Westerberg I."/>
            <person name="Brannstrom I.O."/>
            <person name="Guillou S."/>
            <person name="Cros-Aarteil S."/>
            <person name="Calhoun S."/>
            <person name="Haridas S."/>
            <person name="Kuo A."/>
            <person name="Mondo S."/>
            <person name="Pangilinan J."/>
            <person name="Riley R."/>
            <person name="Labutti K."/>
            <person name="Andreopoulos B."/>
            <person name="Lipzen A."/>
            <person name="Chen C."/>
            <person name="Yanf M."/>
            <person name="Daum C."/>
            <person name="Ng V."/>
            <person name="Clum A."/>
            <person name="Ohm R."/>
            <person name="Martin F."/>
            <person name="Silar P."/>
            <person name="Natvig D."/>
            <person name="Lalanne C."/>
            <person name="Gautier V."/>
            <person name="Ament-Velasquez S.L."/>
            <person name="Kruys A."/>
            <person name="Hutchinson M.I."/>
            <person name="Powell A.J."/>
            <person name="Barry K."/>
            <person name="Miller A.N."/>
            <person name="Grigoriev I.V."/>
            <person name="Debuchy R."/>
            <person name="Gladieux P."/>
            <person name="Thoren M.H."/>
            <person name="Johannesson H."/>
        </authorList>
    </citation>
    <scope>NUCLEOTIDE SEQUENCE</scope>
    <source>
        <strain evidence="3">CBS 359.72</strain>
    </source>
</reference>
<feature type="domain" description="AMP-dependent synthetase/ligase" evidence="2">
    <location>
        <begin position="140"/>
        <end position="514"/>
    </location>
</feature>
<dbReference type="Pfam" id="PF00501">
    <property type="entry name" value="AMP-binding"/>
    <property type="match status" value="1"/>
</dbReference>
<feature type="region of interest" description="Disordered" evidence="1">
    <location>
        <begin position="13"/>
        <end position="33"/>
    </location>
</feature>
<protein>
    <recommendedName>
        <fullName evidence="2">AMP-dependent synthetase/ligase domain-containing protein</fullName>
    </recommendedName>
</protein>
<accession>A0AAN7HCQ3</accession>
<comment type="caution">
    <text evidence="3">The sequence shown here is derived from an EMBL/GenBank/DDBJ whole genome shotgun (WGS) entry which is preliminary data.</text>
</comment>
<dbReference type="Gene3D" id="3.40.50.12780">
    <property type="entry name" value="N-terminal domain of ligase-like"/>
    <property type="match status" value="1"/>
</dbReference>
<dbReference type="Proteomes" id="UP001303647">
    <property type="component" value="Unassembled WGS sequence"/>
</dbReference>
<evidence type="ECO:0000259" key="2">
    <source>
        <dbReference type="Pfam" id="PF00501"/>
    </source>
</evidence>
<dbReference type="AlphaFoldDB" id="A0AAN7HCQ3"/>
<dbReference type="InterPro" id="IPR000873">
    <property type="entry name" value="AMP-dep_synth/lig_dom"/>
</dbReference>
<evidence type="ECO:0000313" key="3">
    <source>
        <dbReference type="EMBL" id="KAK4244951.1"/>
    </source>
</evidence>
<dbReference type="PANTHER" id="PTHR43201:SF32">
    <property type="entry name" value="2-SUCCINYLBENZOATE--COA LIGASE, CHLOROPLASTIC_PEROXISOMAL"/>
    <property type="match status" value="1"/>
</dbReference>
<reference evidence="3" key="1">
    <citation type="journal article" date="2023" name="Mol. Phylogenet. Evol.">
        <title>Genome-scale phylogeny and comparative genomics of the fungal order Sordariales.</title>
        <authorList>
            <person name="Hensen N."/>
            <person name="Bonometti L."/>
            <person name="Westerberg I."/>
            <person name="Brannstrom I.O."/>
            <person name="Guillou S."/>
            <person name="Cros-Aarteil S."/>
            <person name="Calhoun S."/>
            <person name="Haridas S."/>
            <person name="Kuo A."/>
            <person name="Mondo S."/>
            <person name="Pangilinan J."/>
            <person name="Riley R."/>
            <person name="LaButti K."/>
            <person name="Andreopoulos B."/>
            <person name="Lipzen A."/>
            <person name="Chen C."/>
            <person name="Yan M."/>
            <person name="Daum C."/>
            <person name="Ng V."/>
            <person name="Clum A."/>
            <person name="Steindorff A."/>
            <person name="Ohm R.A."/>
            <person name="Martin F."/>
            <person name="Silar P."/>
            <person name="Natvig D.O."/>
            <person name="Lalanne C."/>
            <person name="Gautier V."/>
            <person name="Ament-Velasquez S.L."/>
            <person name="Kruys A."/>
            <person name="Hutchinson M.I."/>
            <person name="Powell A.J."/>
            <person name="Barry K."/>
            <person name="Miller A.N."/>
            <person name="Grigoriev I.V."/>
            <person name="Debuchy R."/>
            <person name="Gladieux P."/>
            <person name="Hiltunen Thoren M."/>
            <person name="Johannesson H."/>
        </authorList>
    </citation>
    <scope>NUCLEOTIDE SEQUENCE</scope>
    <source>
        <strain evidence="3">CBS 359.72</strain>
    </source>
</reference>
<evidence type="ECO:0000313" key="4">
    <source>
        <dbReference type="Proteomes" id="UP001303647"/>
    </source>
</evidence>
<dbReference type="InterPro" id="IPR045851">
    <property type="entry name" value="AMP-bd_C_sf"/>
</dbReference>
<sequence>MRRVLRFARAVSRSRKASGHSEEHKVEGVAKSPEQLAEVHGSVWEPLSVFEHIERGLKESPNEPAVICLFQPEGHLREVFSHAQDNVSAEPRCLVEKQNGHPHRSVNKVKASSNWASTQHPVRPSSNEEATNGVPNGVKSTQPYASVSYAQLHHGALKLAAGLIAAGLQPESTLVMFIPNGVEYPLLLWTCVLLRITYVSLDPGMLDVSGATALKRTLRMLRPQAVVVPDPASGKAVDATVSELRLPQPVRVCLSGDSTTNWTTLQNVAAHGAPEYSNTTKREALVAAARRDRPNRIHSIMFTSGTSGNPKACPLRAGAMSSALHSQAWLIDRLAGARALMQPHNSRGIAPAQTLQTWRAGGAVVLTGQAFSAADAVNAIARVGITFLVLTPPMVHEMAAELAARGSQLDINSVRRIQVGGDAVTHSLLRRTAALFPAAQVCINHGMTEGPGSFVWPFFGAPVDNVPSFGEVCTIGVAAPGATVRIWDWEKQCVVPRRQLGELHLQNDIIIRHYMEGRSEESFYNDKLGRRWFKTGDIAMMDADGLVYILGRKKDMIQRAGVGIITAAIENTIEVLTGSQAVVVSVPDDVLGAAPFAVLKSYNGKSEKEVADHVQAVLGKDYALGGQVTLKQLGLVEFPVNPTRKVDKGAVESAVLRFVSKRQGGSRG</sequence>
<feature type="compositionally biased region" description="Basic and acidic residues" evidence="1">
    <location>
        <begin position="19"/>
        <end position="28"/>
    </location>
</feature>